<dbReference type="InterPro" id="IPR029146">
    <property type="entry name" value="Ten1_animal_plant"/>
</dbReference>
<dbReference type="Pfam" id="PF15490">
    <property type="entry name" value="Ten1_2"/>
    <property type="match status" value="1"/>
</dbReference>
<keyword evidence="2" id="KW-1185">Reference proteome</keyword>
<dbReference type="Gene3D" id="2.40.50.140">
    <property type="entry name" value="Nucleic acid-binding proteins"/>
    <property type="match status" value="1"/>
</dbReference>
<protein>
    <submittedName>
        <fullName evidence="1">Uncharacterized protein</fullName>
    </submittedName>
</protein>
<organism evidence="1 2">
    <name type="scientific">Somion occarium</name>
    <dbReference type="NCBI Taxonomy" id="3059160"/>
    <lineage>
        <taxon>Eukaryota</taxon>
        <taxon>Fungi</taxon>
        <taxon>Dikarya</taxon>
        <taxon>Basidiomycota</taxon>
        <taxon>Agaricomycotina</taxon>
        <taxon>Agaricomycetes</taxon>
        <taxon>Polyporales</taxon>
        <taxon>Cerrenaceae</taxon>
        <taxon>Somion</taxon>
    </lineage>
</organism>
<dbReference type="InterPro" id="IPR012340">
    <property type="entry name" value="NA-bd_OB-fold"/>
</dbReference>
<gene>
    <name evidence="1" type="ORF">GFSPODELE1_LOCUS6528</name>
</gene>
<reference evidence="2" key="1">
    <citation type="submission" date="2024-04" db="EMBL/GenBank/DDBJ databases">
        <authorList>
            <person name="Shaw F."/>
            <person name="Minotto A."/>
        </authorList>
    </citation>
    <scope>NUCLEOTIDE SEQUENCE [LARGE SCALE GENOMIC DNA]</scope>
</reference>
<name>A0ABP1DIX2_9APHY</name>
<dbReference type="Proteomes" id="UP001497453">
    <property type="component" value="Chromosome 4"/>
</dbReference>
<dbReference type="EMBL" id="OZ037947">
    <property type="protein sequence ID" value="CAL1707765.1"/>
    <property type="molecule type" value="Genomic_DNA"/>
</dbReference>
<proteinExistence type="predicted"/>
<sequence>MEPALPTKLSEIPQKNIPLKVRVAGRVSSYDVKSATMVLRDEDESVLIDISLCLDPFKSYSWLRETNAPVMVVGYLERVPVSRKTRTKGQLLDSTKDIILRALLVREANDLQFSLWYQAIEERQRLNPASEH</sequence>
<evidence type="ECO:0000313" key="1">
    <source>
        <dbReference type="EMBL" id="CAL1707765.1"/>
    </source>
</evidence>
<evidence type="ECO:0000313" key="2">
    <source>
        <dbReference type="Proteomes" id="UP001497453"/>
    </source>
</evidence>
<accession>A0ABP1DIX2</accession>